<evidence type="ECO:0000259" key="7">
    <source>
        <dbReference type="Pfam" id="PF20239"/>
    </source>
</evidence>
<keyword evidence="3" id="KW-0731">Sigma factor</keyword>
<protein>
    <submittedName>
        <fullName evidence="8">Putative RNA polymerase, sigma-24 subunit, ECF subfamily</fullName>
    </submittedName>
</protein>
<dbReference type="InterPro" id="IPR007627">
    <property type="entry name" value="RNA_pol_sigma70_r2"/>
</dbReference>
<dbReference type="GO" id="GO:0016987">
    <property type="term" value="F:sigma factor activity"/>
    <property type="evidence" value="ECO:0007669"/>
    <property type="project" value="UniProtKB-KW"/>
</dbReference>
<evidence type="ECO:0000313" key="9">
    <source>
        <dbReference type="Proteomes" id="UP000008229"/>
    </source>
</evidence>
<evidence type="ECO:0000259" key="6">
    <source>
        <dbReference type="Pfam" id="PF08281"/>
    </source>
</evidence>
<evidence type="ECO:0000256" key="1">
    <source>
        <dbReference type="ARBA" id="ARBA00010641"/>
    </source>
</evidence>
<dbReference type="RefSeq" id="WP_012934098.1">
    <property type="nucleotide sequence ID" value="NC_013739.1"/>
</dbReference>
<evidence type="ECO:0000259" key="5">
    <source>
        <dbReference type="Pfam" id="PF04542"/>
    </source>
</evidence>
<reference evidence="8 9" key="1">
    <citation type="journal article" date="2010" name="Stand. Genomic Sci.">
        <title>Complete genome sequence of Conexibacter woesei type strain (ID131577).</title>
        <authorList>
            <person name="Pukall R."/>
            <person name="Lapidus A."/>
            <person name="Glavina Del Rio T."/>
            <person name="Copeland A."/>
            <person name="Tice H."/>
            <person name="Cheng J.-F."/>
            <person name="Lucas S."/>
            <person name="Chen F."/>
            <person name="Nolan M."/>
            <person name="Bruce D."/>
            <person name="Goodwin L."/>
            <person name="Pitluck S."/>
            <person name="Mavromatis K."/>
            <person name="Ivanova N."/>
            <person name="Ovchinnikova G."/>
            <person name="Pati A."/>
            <person name="Chen A."/>
            <person name="Palaniappan K."/>
            <person name="Land M."/>
            <person name="Hauser L."/>
            <person name="Chang Y.-J."/>
            <person name="Jeffries C.D."/>
            <person name="Chain P."/>
            <person name="Meincke L."/>
            <person name="Sims D."/>
            <person name="Brettin T."/>
            <person name="Detter J.C."/>
            <person name="Rohde M."/>
            <person name="Goeker M."/>
            <person name="Bristow J."/>
            <person name="Eisen J.A."/>
            <person name="Markowitz V."/>
            <person name="Kyrpides N.C."/>
            <person name="Klenk H.-P."/>
            <person name="Hugenholtz P."/>
        </authorList>
    </citation>
    <scope>NUCLEOTIDE SEQUENCE [LARGE SCALE GENOMIC DNA]</scope>
    <source>
        <strain evidence="9">DSM 14684 / CIP 108061 / JCM 11494 / NBRC 100937 / ID131577</strain>
    </source>
</reference>
<feature type="domain" description="RNA polymerase sigma-70 region 2" evidence="5">
    <location>
        <begin position="21"/>
        <end position="81"/>
    </location>
</feature>
<dbReference type="HOGENOM" id="CLU_035311_1_0_11"/>
<evidence type="ECO:0000256" key="4">
    <source>
        <dbReference type="ARBA" id="ARBA00023163"/>
    </source>
</evidence>
<dbReference type="STRING" id="469383.Cwoe_2628"/>
<feature type="domain" description="RNA polymerase sigma factor 70 region 4 type 2" evidence="6">
    <location>
        <begin position="119"/>
        <end position="169"/>
    </location>
</feature>
<dbReference type="KEGG" id="cwo:Cwoe_2628"/>
<keyword evidence="4" id="KW-0804">Transcription</keyword>
<dbReference type="Proteomes" id="UP000008229">
    <property type="component" value="Chromosome"/>
</dbReference>
<reference evidence="9" key="2">
    <citation type="submission" date="2010-01" db="EMBL/GenBank/DDBJ databases">
        <title>The complete genome of Conexibacter woesei DSM 14684.</title>
        <authorList>
            <consortium name="US DOE Joint Genome Institute (JGI-PGF)"/>
            <person name="Lucas S."/>
            <person name="Copeland A."/>
            <person name="Lapidus A."/>
            <person name="Glavina del Rio T."/>
            <person name="Dalin E."/>
            <person name="Tice H."/>
            <person name="Bruce D."/>
            <person name="Goodwin L."/>
            <person name="Pitluck S."/>
            <person name="Kyrpides N."/>
            <person name="Mavromatis K."/>
            <person name="Ivanova N."/>
            <person name="Mikhailova N."/>
            <person name="Chertkov O."/>
            <person name="Brettin T."/>
            <person name="Detter J.C."/>
            <person name="Han C."/>
            <person name="Larimer F."/>
            <person name="Land M."/>
            <person name="Hauser L."/>
            <person name="Markowitz V."/>
            <person name="Cheng J.-F."/>
            <person name="Hugenholtz P."/>
            <person name="Woyke T."/>
            <person name="Wu D."/>
            <person name="Pukall R."/>
            <person name="Steenblock K."/>
            <person name="Schneider S."/>
            <person name="Klenk H.-P."/>
            <person name="Eisen J.A."/>
        </authorList>
    </citation>
    <scope>NUCLEOTIDE SEQUENCE [LARGE SCALE GENOMIC DNA]</scope>
    <source>
        <strain evidence="9">DSM 14684 / CIP 108061 / JCM 11494 / NBRC 100937 / ID131577</strain>
    </source>
</reference>
<gene>
    <name evidence="8" type="ordered locus">Cwoe_2628</name>
</gene>
<dbReference type="InterPro" id="IPR013249">
    <property type="entry name" value="RNA_pol_sigma70_r4_t2"/>
</dbReference>
<dbReference type="Pfam" id="PF08281">
    <property type="entry name" value="Sigma70_r4_2"/>
    <property type="match status" value="1"/>
</dbReference>
<dbReference type="GO" id="GO:0006352">
    <property type="term" value="P:DNA-templated transcription initiation"/>
    <property type="evidence" value="ECO:0007669"/>
    <property type="project" value="InterPro"/>
</dbReference>
<dbReference type="SUPFAM" id="SSF88946">
    <property type="entry name" value="Sigma2 domain of RNA polymerase sigma factors"/>
    <property type="match status" value="1"/>
</dbReference>
<feature type="domain" description="DUF6596" evidence="7">
    <location>
        <begin position="188"/>
        <end position="288"/>
    </location>
</feature>
<dbReference type="PANTHER" id="PTHR47756:SF2">
    <property type="entry name" value="BLL6612 PROTEIN"/>
    <property type="match status" value="1"/>
</dbReference>
<accession>D3F8T3</accession>
<evidence type="ECO:0000256" key="3">
    <source>
        <dbReference type="ARBA" id="ARBA00023082"/>
    </source>
</evidence>
<keyword evidence="9" id="KW-1185">Reference proteome</keyword>
<dbReference type="Gene3D" id="1.10.1740.10">
    <property type="match status" value="1"/>
</dbReference>
<dbReference type="InterPro" id="IPR046531">
    <property type="entry name" value="DUF6596"/>
</dbReference>
<sequence length="421" mass="45545">MMPSPGAAAALDRAARQEGGRVLATLIRHLGGDFALAEDALQDAYADAAANWPRDGVPRNPGAWLTTAARRRAIDRLRRARVLDERLRTLEALAAREAASGAEDEEPDSCLEDDRLRLIFTCCHPALRSEARVALTVKSLGGLTTAQTARAFLVEPRTMERRLTRARRKVLDAGIPYRVPPDELLPERLSGVRAVVYLIFTEGHTASDGDALVRGELCDEAIRLARLLRSSLDPDPETLGLLALMLLHDSRRATRVDRDGHAVPLPRQDRTRWDGERIREGLALLDDALALRAPGPFQVEAAIAALHSRAPSFEGTDWKQIAALYGRLARWRPSPAVEVNRAVAIGFADGPRAGLDRLDAIAAGEDDGGALASYVPLHAARADLLRRLGDRAGADAAYVRAIDASGNATQRAALEARRAAG</sequence>
<dbReference type="SUPFAM" id="SSF88659">
    <property type="entry name" value="Sigma3 and sigma4 domains of RNA polymerase sigma factors"/>
    <property type="match status" value="1"/>
</dbReference>
<organism evidence="8 9">
    <name type="scientific">Conexibacter woesei (strain DSM 14684 / CCUG 47730 / CIP 108061 / JCM 11494 / NBRC 100937 / ID131577)</name>
    <dbReference type="NCBI Taxonomy" id="469383"/>
    <lineage>
        <taxon>Bacteria</taxon>
        <taxon>Bacillati</taxon>
        <taxon>Actinomycetota</taxon>
        <taxon>Thermoleophilia</taxon>
        <taxon>Solirubrobacterales</taxon>
        <taxon>Conexibacteraceae</taxon>
        <taxon>Conexibacter</taxon>
    </lineage>
</organism>
<evidence type="ECO:0000256" key="2">
    <source>
        <dbReference type="ARBA" id="ARBA00023015"/>
    </source>
</evidence>
<dbReference type="PANTHER" id="PTHR47756">
    <property type="entry name" value="BLL6612 PROTEIN-RELATED"/>
    <property type="match status" value="1"/>
</dbReference>
<proteinExistence type="inferred from homology"/>
<dbReference type="InterPro" id="IPR014284">
    <property type="entry name" value="RNA_pol_sigma-70_dom"/>
</dbReference>
<keyword evidence="2" id="KW-0805">Transcription regulation</keyword>
<evidence type="ECO:0000313" key="8">
    <source>
        <dbReference type="EMBL" id="ADB51047.1"/>
    </source>
</evidence>
<dbReference type="eggNOG" id="COG4941">
    <property type="taxonomic scope" value="Bacteria"/>
</dbReference>
<dbReference type="AlphaFoldDB" id="D3F8T3"/>
<dbReference type="InterPro" id="IPR013324">
    <property type="entry name" value="RNA_pol_sigma_r3/r4-like"/>
</dbReference>
<dbReference type="NCBIfam" id="TIGR02937">
    <property type="entry name" value="sigma70-ECF"/>
    <property type="match status" value="1"/>
</dbReference>
<dbReference type="EMBL" id="CP001854">
    <property type="protein sequence ID" value="ADB51047.1"/>
    <property type="molecule type" value="Genomic_DNA"/>
</dbReference>
<dbReference type="Pfam" id="PF04542">
    <property type="entry name" value="Sigma70_r2"/>
    <property type="match status" value="1"/>
</dbReference>
<comment type="similarity">
    <text evidence="1">Belongs to the sigma-70 factor family. ECF subfamily.</text>
</comment>
<name>D3F8T3_CONWI</name>
<dbReference type="GO" id="GO:0003677">
    <property type="term" value="F:DNA binding"/>
    <property type="evidence" value="ECO:0007669"/>
    <property type="project" value="InterPro"/>
</dbReference>
<dbReference type="Pfam" id="PF20239">
    <property type="entry name" value="DUF6596"/>
    <property type="match status" value="1"/>
</dbReference>
<dbReference type="InterPro" id="IPR013325">
    <property type="entry name" value="RNA_pol_sigma_r2"/>
</dbReference>